<organism evidence="1 4">
    <name type="scientific">Plasmodium ovale curtisi</name>
    <dbReference type="NCBI Taxonomy" id="864141"/>
    <lineage>
        <taxon>Eukaryota</taxon>
        <taxon>Sar</taxon>
        <taxon>Alveolata</taxon>
        <taxon>Apicomplexa</taxon>
        <taxon>Aconoidasida</taxon>
        <taxon>Haemosporida</taxon>
        <taxon>Plasmodiidae</taxon>
        <taxon>Plasmodium</taxon>
        <taxon>Plasmodium (Plasmodium)</taxon>
    </lineage>
</organism>
<reference evidence="3 4" key="1">
    <citation type="submission" date="2016-05" db="EMBL/GenBank/DDBJ databases">
        <authorList>
            <person name="Naeem Raeece"/>
        </authorList>
    </citation>
    <scope>NUCLEOTIDE SEQUENCE [LARGE SCALE GENOMIC DNA]</scope>
</reference>
<evidence type="ECO:0000313" key="4">
    <source>
        <dbReference type="Proteomes" id="UP000078560"/>
    </source>
</evidence>
<protein>
    <submittedName>
        <fullName evidence="1">PIR Superfamily Protein</fullName>
    </submittedName>
</protein>
<evidence type="ECO:0000313" key="1">
    <source>
        <dbReference type="EMBL" id="SBS94063.1"/>
    </source>
</evidence>
<dbReference type="Proteomes" id="UP000078560">
    <property type="component" value="Unassembled WGS sequence"/>
</dbReference>
<dbReference type="EMBL" id="FLQU01001696">
    <property type="protein sequence ID" value="SBS94063.1"/>
    <property type="molecule type" value="Genomic_DNA"/>
</dbReference>
<proteinExistence type="predicted"/>
<name>A0A1A8WMD8_PLAOA</name>
<dbReference type="AlphaFoldDB" id="A0A1A8WMD8"/>
<dbReference type="EMBL" id="FLQV01001199">
    <property type="protein sequence ID" value="SBS99240.1"/>
    <property type="molecule type" value="Genomic_DNA"/>
</dbReference>
<evidence type="ECO:0000313" key="2">
    <source>
        <dbReference type="EMBL" id="SBS99240.1"/>
    </source>
</evidence>
<gene>
    <name evidence="2" type="ORF">POVCU1_051490</name>
    <name evidence="1" type="ORF">POVCU2_0085750</name>
</gene>
<accession>A0A1A8WMD8</accession>
<dbReference type="Proteomes" id="UP000078546">
    <property type="component" value="Unassembled WGS sequence"/>
</dbReference>
<evidence type="ECO:0000313" key="3">
    <source>
        <dbReference type="Proteomes" id="UP000078546"/>
    </source>
</evidence>
<reference evidence="1" key="2">
    <citation type="submission" date="2016-05" db="EMBL/GenBank/DDBJ databases">
        <authorList>
            <person name="Lavstsen T."/>
            <person name="Jespersen J.S."/>
        </authorList>
    </citation>
    <scope>NUCLEOTIDE SEQUENCE [LARGE SCALE GENOMIC DNA]</scope>
</reference>
<sequence>MSSSVQDIYSFFEFFKKYKSYESAMEKKYLEGTHDTSCDSYLSDFQNLGTERANDICVKFKILYNLIISTKTSPNSKSLDDIDFAYLNYWLNAMSRSTTISNKLTVEEFQKSVGNIELEFANVMFDGKFYDIEEDDFETMELLDYLHLNNGEIYSKIIKITKEDKIICFPYVQELIQKYKKGIIKCPLDITNFCKALKYFKGEYENIYFGEFGISKNCIDGDRIQLPTYYDVSLEVRKNTIFTPFGQWVRAKIGKNKETQNNLYGENDSSLLNTSDKLNIDFDEDPYRISYESMQNI</sequence>